<sequence>MNSFLLFLVEVADCSSNSLPADAFRLFHSNPSIDLIPMGSRHSADHSKALQIFGQMLHAGVQPDSITMAAVLPACSQAPTLAGLLMNNAADSSAKYLFFLFTNNVAGSTN</sequence>
<dbReference type="Gene3D" id="1.25.40.10">
    <property type="entry name" value="Tetratricopeptide repeat domain"/>
    <property type="match status" value="1"/>
</dbReference>
<keyword evidence="2" id="KW-1185">Reference proteome</keyword>
<protein>
    <recommendedName>
        <fullName evidence="3">Pentatricopeptide repeat-containing protein</fullName>
    </recommendedName>
</protein>
<gene>
    <name evidence="1" type="ORF">KSP39_PZI002584</name>
</gene>
<dbReference type="InterPro" id="IPR011990">
    <property type="entry name" value="TPR-like_helical_dom_sf"/>
</dbReference>
<dbReference type="EMBL" id="JBBWWQ010000002">
    <property type="protein sequence ID" value="KAK8954686.1"/>
    <property type="molecule type" value="Genomic_DNA"/>
</dbReference>
<reference evidence="1 2" key="1">
    <citation type="journal article" date="2022" name="Nat. Plants">
        <title>Genomes of leafy and leafless Platanthera orchids illuminate the evolution of mycoheterotrophy.</title>
        <authorList>
            <person name="Li M.H."/>
            <person name="Liu K.W."/>
            <person name="Li Z."/>
            <person name="Lu H.C."/>
            <person name="Ye Q.L."/>
            <person name="Zhang D."/>
            <person name="Wang J.Y."/>
            <person name="Li Y.F."/>
            <person name="Zhong Z.M."/>
            <person name="Liu X."/>
            <person name="Yu X."/>
            <person name="Liu D.K."/>
            <person name="Tu X.D."/>
            <person name="Liu B."/>
            <person name="Hao Y."/>
            <person name="Liao X.Y."/>
            <person name="Jiang Y.T."/>
            <person name="Sun W.H."/>
            <person name="Chen J."/>
            <person name="Chen Y.Q."/>
            <person name="Ai Y."/>
            <person name="Zhai J.W."/>
            <person name="Wu S.S."/>
            <person name="Zhou Z."/>
            <person name="Hsiao Y.Y."/>
            <person name="Wu W.L."/>
            <person name="Chen Y.Y."/>
            <person name="Lin Y.F."/>
            <person name="Hsu J.L."/>
            <person name="Li C.Y."/>
            <person name="Wang Z.W."/>
            <person name="Zhao X."/>
            <person name="Zhong W.Y."/>
            <person name="Ma X.K."/>
            <person name="Ma L."/>
            <person name="Huang J."/>
            <person name="Chen G.Z."/>
            <person name="Huang M.Z."/>
            <person name="Huang L."/>
            <person name="Peng D.H."/>
            <person name="Luo Y.B."/>
            <person name="Zou S.Q."/>
            <person name="Chen S.P."/>
            <person name="Lan S."/>
            <person name="Tsai W.C."/>
            <person name="Van de Peer Y."/>
            <person name="Liu Z.J."/>
        </authorList>
    </citation>
    <scope>NUCLEOTIDE SEQUENCE [LARGE SCALE GENOMIC DNA]</scope>
    <source>
        <strain evidence="1">Lor287</strain>
    </source>
</reference>
<proteinExistence type="predicted"/>
<evidence type="ECO:0000313" key="1">
    <source>
        <dbReference type="EMBL" id="KAK8954686.1"/>
    </source>
</evidence>
<accession>A0AAP0GEF6</accession>
<evidence type="ECO:0008006" key="3">
    <source>
        <dbReference type="Google" id="ProtNLM"/>
    </source>
</evidence>
<name>A0AAP0GEF6_9ASPA</name>
<organism evidence="1 2">
    <name type="scientific">Platanthera zijinensis</name>
    <dbReference type="NCBI Taxonomy" id="2320716"/>
    <lineage>
        <taxon>Eukaryota</taxon>
        <taxon>Viridiplantae</taxon>
        <taxon>Streptophyta</taxon>
        <taxon>Embryophyta</taxon>
        <taxon>Tracheophyta</taxon>
        <taxon>Spermatophyta</taxon>
        <taxon>Magnoliopsida</taxon>
        <taxon>Liliopsida</taxon>
        <taxon>Asparagales</taxon>
        <taxon>Orchidaceae</taxon>
        <taxon>Orchidoideae</taxon>
        <taxon>Orchideae</taxon>
        <taxon>Orchidinae</taxon>
        <taxon>Platanthera</taxon>
    </lineage>
</organism>
<dbReference type="Proteomes" id="UP001418222">
    <property type="component" value="Unassembled WGS sequence"/>
</dbReference>
<comment type="caution">
    <text evidence="1">The sequence shown here is derived from an EMBL/GenBank/DDBJ whole genome shotgun (WGS) entry which is preliminary data.</text>
</comment>
<dbReference type="AlphaFoldDB" id="A0AAP0GEF6"/>
<evidence type="ECO:0000313" key="2">
    <source>
        <dbReference type="Proteomes" id="UP001418222"/>
    </source>
</evidence>